<evidence type="ECO:0000256" key="4">
    <source>
        <dbReference type="ARBA" id="ARBA00009659"/>
    </source>
</evidence>
<evidence type="ECO:0000256" key="8">
    <source>
        <dbReference type="ARBA" id="ARBA00022837"/>
    </source>
</evidence>
<keyword evidence="9" id="KW-0442">Lipid degradation</keyword>
<evidence type="ECO:0000256" key="6">
    <source>
        <dbReference type="ARBA" id="ARBA00022723"/>
    </source>
</evidence>
<evidence type="ECO:0000256" key="3">
    <source>
        <dbReference type="ARBA" id="ARBA00004613"/>
    </source>
</evidence>
<comment type="cofactor">
    <cofactor evidence="2">
        <name>Ca(2+)</name>
        <dbReference type="ChEBI" id="CHEBI:29108"/>
    </cofactor>
</comment>
<dbReference type="GO" id="GO:0050482">
    <property type="term" value="P:arachidonate secretion"/>
    <property type="evidence" value="ECO:0007669"/>
    <property type="project" value="InterPro"/>
</dbReference>
<accession>A0A1W7R9X4</accession>
<keyword evidence="11" id="KW-0865">Zymogen</keyword>
<dbReference type="EMBL" id="GFAH01000437">
    <property type="protein sequence ID" value="JAV47952.1"/>
    <property type="molecule type" value="Transcribed_RNA"/>
</dbReference>
<evidence type="ECO:0000256" key="10">
    <source>
        <dbReference type="ARBA" id="ARBA00023098"/>
    </source>
</evidence>
<dbReference type="Pfam" id="PF05826">
    <property type="entry name" value="Phospholip_A2_2"/>
    <property type="match status" value="1"/>
</dbReference>
<evidence type="ECO:0000256" key="5">
    <source>
        <dbReference type="ARBA" id="ARBA00022525"/>
    </source>
</evidence>
<keyword evidence="8" id="KW-0106">Calcium</keyword>
<dbReference type="GO" id="GO:0004623">
    <property type="term" value="F:phospholipase A2 activity"/>
    <property type="evidence" value="ECO:0007669"/>
    <property type="project" value="UniProtKB-EC"/>
</dbReference>
<dbReference type="GO" id="GO:0046872">
    <property type="term" value="F:metal ion binding"/>
    <property type="evidence" value="ECO:0007669"/>
    <property type="project" value="UniProtKB-KW"/>
</dbReference>
<keyword evidence="5" id="KW-0964">Secreted</keyword>
<name>A0A1W7R9X4_9SCOR</name>
<feature type="signal peptide" evidence="12">
    <location>
        <begin position="1"/>
        <end position="18"/>
    </location>
</feature>
<feature type="domain" description="Phospholipase A2-like central" evidence="13">
    <location>
        <begin position="109"/>
        <end position="208"/>
    </location>
</feature>
<evidence type="ECO:0000256" key="11">
    <source>
        <dbReference type="ARBA" id="ARBA00023145"/>
    </source>
</evidence>
<protein>
    <submittedName>
        <fullName evidence="14">Phospholipase A2</fullName>
    </submittedName>
</protein>
<sequence>MAFLCLTALLILISLRNARIIQRELYLNFEPVSNQKDSWPVARAAIVNFDEGFETGREFSECRMLNSIQEIARETVNFPQRTIKRVSKEEMDVLERTCSRPLETERFFIYKGTKWCGPGNIAENEFDLGILEADKCCYVHDHCDSIAAGETKYGLVNNGYYTLLNCDCEESFDRCLKTTADRVEGSEKEDTLKIRHIYFNTIKSKCYRLYCRNRRSGTDNTCLNKTALWKESYHEF</sequence>
<dbReference type="GO" id="GO:0006644">
    <property type="term" value="P:phospholipid metabolic process"/>
    <property type="evidence" value="ECO:0007669"/>
    <property type="project" value="InterPro"/>
</dbReference>
<dbReference type="InterPro" id="IPR033113">
    <property type="entry name" value="PLA2_histidine"/>
</dbReference>
<dbReference type="PROSITE" id="PS00118">
    <property type="entry name" value="PA2_HIS"/>
    <property type="match status" value="1"/>
</dbReference>
<organism evidence="14">
    <name type="scientific">Hadrurus spadix</name>
    <dbReference type="NCBI Taxonomy" id="141984"/>
    <lineage>
        <taxon>Eukaryota</taxon>
        <taxon>Metazoa</taxon>
        <taxon>Ecdysozoa</taxon>
        <taxon>Arthropoda</taxon>
        <taxon>Chelicerata</taxon>
        <taxon>Arachnida</taxon>
        <taxon>Scorpiones</taxon>
        <taxon>Iurida</taxon>
        <taxon>Iuroidea</taxon>
        <taxon>Hadrurus</taxon>
    </lineage>
</organism>
<evidence type="ECO:0000259" key="13">
    <source>
        <dbReference type="Pfam" id="PF05826"/>
    </source>
</evidence>
<keyword evidence="6" id="KW-0479">Metal-binding</keyword>
<comment type="subcellular location">
    <subcellularLocation>
        <location evidence="3">Secreted</location>
    </subcellularLocation>
</comment>
<comment type="catalytic activity">
    <reaction evidence="1">
        <text>a 1,2-diacyl-sn-glycero-3-phosphocholine + H2O = a 1-acyl-sn-glycero-3-phosphocholine + a fatty acid + H(+)</text>
        <dbReference type="Rhea" id="RHEA:15801"/>
        <dbReference type="ChEBI" id="CHEBI:15377"/>
        <dbReference type="ChEBI" id="CHEBI:15378"/>
        <dbReference type="ChEBI" id="CHEBI:28868"/>
        <dbReference type="ChEBI" id="CHEBI:57643"/>
        <dbReference type="ChEBI" id="CHEBI:58168"/>
        <dbReference type="EC" id="3.1.1.4"/>
    </reaction>
</comment>
<dbReference type="Gene3D" id="1.20.90.10">
    <property type="entry name" value="Phospholipase A2 domain"/>
    <property type="match status" value="1"/>
</dbReference>
<keyword evidence="12" id="KW-0732">Signal</keyword>
<feature type="chain" id="PRO_5012868333" evidence="12">
    <location>
        <begin position="19"/>
        <end position="236"/>
    </location>
</feature>
<keyword evidence="7" id="KW-0378">Hydrolase</keyword>
<dbReference type="GO" id="GO:0016042">
    <property type="term" value="P:lipid catabolic process"/>
    <property type="evidence" value="ECO:0007669"/>
    <property type="project" value="UniProtKB-KW"/>
</dbReference>
<evidence type="ECO:0000256" key="12">
    <source>
        <dbReference type="SAM" id="SignalP"/>
    </source>
</evidence>
<keyword evidence="10" id="KW-0443">Lipid metabolism</keyword>
<evidence type="ECO:0000256" key="9">
    <source>
        <dbReference type="ARBA" id="ARBA00022963"/>
    </source>
</evidence>
<evidence type="ECO:0000256" key="1">
    <source>
        <dbReference type="ARBA" id="ARBA00001604"/>
    </source>
</evidence>
<evidence type="ECO:0000313" key="14">
    <source>
        <dbReference type="EMBL" id="JAV47952.1"/>
    </source>
</evidence>
<dbReference type="AlphaFoldDB" id="A0A1W7R9X4"/>
<proteinExistence type="inferred from homology"/>
<dbReference type="PANTHER" id="PTHR12253">
    <property type="entry name" value="RH14732P"/>
    <property type="match status" value="1"/>
</dbReference>
<dbReference type="InterPro" id="IPR016090">
    <property type="entry name" value="PLA2-like_dom"/>
</dbReference>
<dbReference type="SUPFAM" id="SSF48619">
    <property type="entry name" value="Phospholipase A2, PLA2"/>
    <property type="match status" value="1"/>
</dbReference>
<evidence type="ECO:0000256" key="7">
    <source>
        <dbReference type="ARBA" id="ARBA00022801"/>
    </source>
</evidence>
<dbReference type="GO" id="GO:0005576">
    <property type="term" value="C:extracellular region"/>
    <property type="evidence" value="ECO:0007669"/>
    <property type="project" value="UniProtKB-SubCell"/>
</dbReference>
<reference evidence="14" key="1">
    <citation type="submission" date="2016-11" db="EMBL/GenBank/DDBJ databases">
        <title>Venom-gland transcriptomics and venom proteomics of the black-back scorpion (Hadrurus spadix) reveal detectability challenges and an unexplored realm of animal toxin diversity.</title>
        <authorList>
            <person name="Rokyta D.R."/>
            <person name="Ward M.J."/>
        </authorList>
    </citation>
    <scope>NUCLEOTIDE SEQUENCE</scope>
    <source>
        <tissue evidence="14">Venom gland</tissue>
    </source>
</reference>
<evidence type="ECO:0000256" key="2">
    <source>
        <dbReference type="ARBA" id="ARBA00001913"/>
    </source>
</evidence>
<comment type="similarity">
    <text evidence="4">Belongs to the phospholipase A2 family. Group III subfamily.</text>
</comment>
<dbReference type="InterPro" id="IPR036444">
    <property type="entry name" value="PLipase_A2_dom_sf"/>
</dbReference>